<keyword evidence="3" id="KW-1185">Reference proteome</keyword>
<dbReference type="OrthoDB" id="5835752at2759"/>
<keyword evidence="1" id="KW-0732">Signal</keyword>
<organism evidence="2 3">
    <name type="scientific">Caenorhabditis auriculariae</name>
    <dbReference type="NCBI Taxonomy" id="2777116"/>
    <lineage>
        <taxon>Eukaryota</taxon>
        <taxon>Metazoa</taxon>
        <taxon>Ecdysozoa</taxon>
        <taxon>Nematoda</taxon>
        <taxon>Chromadorea</taxon>
        <taxon>Rhabditida</taxon>
        <taxon>Rhabditina</taxon>
        <taxon>Rhabditomorpha</taxon>
        <taxon>Rhabditoidea</taxon>
        <taxon>Rhabditidae</taxon>
        <taxon>Peloderinae</taxon>
        <taxon>Caenorhabditis</taxon>
    </lineage>
</organism>
<reference evidence="2" key="1">
    <citation type="submission" date="2020-10" db="EMBL/GenBank/DDBJ databases">
        <authorList>
            <person name="Kikuchi T."/>
        </authorList>
    </citation>
    <scope>NUCLEOTIDE SEQUENCE</scope>
    <source>
        <strain evidence="2">NKZ352</strain>
    </source>
</reference>
<evidence type="ECO:0000313" key="2">
    <source>
        <dbReference type="EMBL" id="CAD6192914.1"/>
    </source>
</evidence>
<dbReference type="Proteomes" id="UP000835052">
    <property type="component" value="Unassembled WGS sequence"/>
</dbReference>
<dbReference type="PANTHER" id="PTHR36939">
    <property type="entry name" value="PROTEIN CBG03389"/>
    <property type="match status" value="1"/>
</dbReference>
<gene>
    <name evidence="2" type="ORF">CAUJ_LOCUS8833</name>
</gene>
<evidence type="ECO:0000313" key="3">
    <source>
        <dbReference type="Proteomes" id="UP000835052"/>
    </source>
</evidence>
<accession>A0A8S1HBP9</accession>
<dbReference type="PANTHER" id="PTHR36939:SF1">
    <property type="entry name" value="UPAR_LY6 DOMAIN-CONTAINING PROTEIN"/>
    <property type="match status" value="1"/>
</dbReference>
<evidence type="ECO:0000256" key="1">
    <source>
        <dbReference type="SAM" id="SignalP"/>
    </source>
</evidence>
<evidence type="ECO:0008006" key="4">
    <source>
        <dbReference type="Google" id="ProtNLM"/>
    </source>
</evidence>
<dbReference type="EMBL" id="CAJGYM010000030">
    <property type="protein sequence ID" value="CAD6192914.1"/>
    <property type="molecule type" value="Genomic_DNA"/>
</dbReference>
<protein>
    <recommendedName>
        <fullName evidence="4">Protein quiver</fullName>
    </recommendedName>
</protein>
<name>A0A8S1HBP9_9PELO</name>
<proteinExistence type="predicted"/>
<feature type="chain" id="PRO_5035904514" description="Protein quiver" evidence="1">
    <location>
        <begin position="21"/>
        <end position="282"/>
    </location>
</feature>
<feature type="signal peptide" evidence="1">
    <location>
        <begin position="1"/>
        <end position="20"/>
    </location>
</feature>
<sequence length="282" mass="30715">MSRTYLSIFFFMAVLVETFADDFSKTCYTCASPSLRSRWSLTGLSPVADSSFTACDDPSSNGGNTPTEPCSGPCLTVLFDDPDSITQQNGITSVLVVRGCHSTLTQVVADRNSGGSSYCEVDTTHVMSNLKGNTVSVRKLVDFCSTTNCNSRTIQTGFNTPACVQQTQNNLLNNAPLNCYDCQPKEGKNCQESKCSKKYCMKQQVKVDGGFQLYKTCSNVNVLGVDNGCMTYDLVTNPGGVAVTNHLTQCFCRDKQFCNGSRFETVFATVIMFLGAAILRFH</sequence>
<comment type="caution">
    <text evidence="2">The sequence shown here is derived from an EMBL/GenBank/DDBJ whole genome shotgun (WGS) entry which is preliminary data.</text>
</comment>
<dbReference type="AlphaFoldDB" id="A0A8S1HBP9"/>